<protein>
    <submittedName>
        <fullName evidence="2">Uncharacterized protein</fullName>
    </submittedName>
</protein>
<dbReference type="EMBL" id="CM007900">
    <property type="protein sequence ID" value="OTG06726.1"/>
    <property type="molecule type" value="Genomic_DNA"/>
</dbReference>
<gene>
    <name evidence="2" type="ORF">HannXRQ_Chr11g0322441</name>
</gene>
<keyword evidence="3" id="KW-1185">Reference proteome</keyword>
<evidence type="ECO:0000313" key="2">
    <source>
        <dbReference type="EMBL" id="OTG06726.1"/>
    </source>
</evidence>
<sequence length="57" mass="6106">MKPTCGVKEEGTSTRKTGSTQDRGVKEEGTSTRKTGSTQDRGSEDDDMDNHACSLVV</sequence>
<evidence type="ECO:0000256" key="1">
    <source>
        <dbReference type="SAM" id="MobiDB-lite"/>
    </source>
</evidence>
<dbReference type="AlphaFoldDB" id="A0A251T867"/>
<name>A0A251T867_HELAN</name>
<dbReference type="Proteomes" id="UP000215914">
    <property type="component" value="Chromosome 11"/>
</dbReference>
<evidence type="ECO:0000313" key="3">
    <source>
        <dbReference type="Proteomes" id="UP000215914"/>
    </source>
</evidence>
<dbReference type="InParanoid" id="A0A251T867"/>
<reference evidence="3" key="1">
    <citation type="journal article" date="2017" name="Nature">
        <title>The sunflower genome provides insights into oil metabolism, flowering and Asterid evolution.</title>
        <authorList>
            <person name="Badouin H."/>
            <person name="Gouzy J."/>
            <person name="Grassa C.J."/>
            <person name="Murat F."/>
            <person name="Staton S.E."/>
            <person name="Cottret L."/>
            <person name="Lelandais-Briere C."/>
            <person name="Owens G.L."/>
            <person name="Carrere S."/>
            <person name="Mayjonade B."/>
            <person name="Legrand L."/>
            <person name="Gill N."/>
            <person name="Kane N.C."/>
            <person name="Bowers J.E."/>
            <person name="Hubner S."/>
            <person name="Bellec A."/>
            <person name="Berard A."/>
            <person name="Berges H."/>
            <person name="Blanchet N."/>
            <person name="Boniface M.C."/>
            <person name="Brunel D."/>
            <person name="Catrice O."/>
            <person name="Chaidir N."/>
            <person name="Claudel C."/>
            <person name="Donnadieu C."/>
            <person name="Faraut T."/>
            <person name="Fievet G."/>
            <person name="Helmstetter N."/>
            <person name="King M."/>
            <person name="Knapp S.J."/>
            <person name="Lai Z."/>
            <person name="Le Paslier M.C."/>
            <person name="Lippi Y."/>
            <person name="Lorenzon L."/>
            <person name="Mandel J.R."/>
            <person name="Marage G."/>
            <person name="Marchand G."/>
            <person name="Marquand E."/>
            <person name="Bret-Mestries E."/>
            <person name="Morien E."/>
            <person name="Nambeesan S."/>
            <person name="Nguyen T."/>
            <person name="Pegot-Espagnet P."/>
            <person name="Pouilly N."/>
            <person name="Raftis F."/>
            <person name="Sallet E."/>
            <person name="Schiex T."/>
            <person name="Thomas J."/>
            <person name="Vandecasteele C."/>
            <person name="Vares D."/>
            <person name="Vear F."/>
            <person name="Vautrin S."/>
            <person name="Crespi M."/>
            <person name="Mangin B."/>
            <person name="Burke J.M."/>
            <person name="Salse J."/>
            <person name="Munos S."/>
            <person name="Vincourt P."/>
            <person name="Rieseberg L.H."/>
            <person name="Langlade N.B."/>
        </authorList>
    </citation>
    <scope>NUCLEOTIDE SEQUENCE [LARGE SCALE GENOMIC DNA]</scope>
    <source>
        <strain evidence="3">cv. SF193</strain>
    </source>
</reference>
<accession>A0A251T867</accession>
<feature type="region of interest" description="Disordered" evidence="1">
    <location>
        <begin position="1"/>
        <end position="57"/>
    </location>
</feature>
<organism evidence="2 3">
    <name type="scientific">Helianthus annuus</name>
    <name type="common">Common sunflower</name>
    <dbReference type="NCBI Taxonomy" id="4232"/>
    <lineage>
        <taxon>Eukaryota</taxon>
        <taxon>Viridiplantae</taxon>
        <taxon>Streptophyta</taxon>
        <taxon>Embryophyta</taxon>
        <taxon>Tracheophyta</taxon>
        <taxon>Spermatophyta</taxon>
        <taxon>Magnoliopsida</taxon>
        <taxon>eudicotyledons</taxon>
        <taxon>Gunneridae</taxon>
        <taxon>Pentapetalae</taxon>
        <taxon>asterids</taxon>
        <taxon>campanulids</taxon>
        <taxon>Asterales</taxon>
        <taxon>Asteraceae</taxon>
        <taxon>Asteroideae</taxon>
        <taxon>Heliantheae alliance</taxon>
        <taxon>Heliantheae</taxon>
        <taxon>Helianthus</taxon>
    </lineage>
</organism>
<proteinExistence type="predicted"/>